<keyword evidence="1 5" id="KW-0732">Signal</keyword>
<evidence type="ECO:0000259" key="6">
    <source>
        <dbReference type="SMART" id="SM00635"/>
    </source>
</evidence>
<dbReference type="Gene3D" id="3.20.20.80">
    <property type="entry name" value="Glycosidases"/>
    <property type="match status" value="1"/>
</dbReference>
<proteinExistence type="predicted"/>
<dbReference type="Pfam" id="PF16586">
    <property type="entry name" value="DUF5060"/>
    <property type="match status" value="1"/>
</dbReference>
<dbReference type="InterPro" id="IPR032260">
    <property type="entry name" value="DUF5060"/>
</dbReference>
<feature type="signal peptide" evidence="5">
    <location>
        <begin position="1"/>
        <end position="21"/>
    </location>
</feature>
<dbReference type="InterPro" id="IPR013783">
    <property type="entry name" value="Ig-like_fold"/>
</dbReference>
<dbReference type="Gene3D" id="2.60.40.10">
    <property type="entry name" value="Immunoglobulins"/>
    <property type="match status" value="1"/>
</dbReference>
<dbReference type="SMART" id="SM00635">
    <property type="entry name" value="BID_2"/>
    <property type="match status" value="1"/>
</dbReference>
<feature type="domain" description="BIG2" evidence="6">
    <location>
        <begin position="829"/>
        <end position="906"/>
    </location>
</feature>
<dbReference type="InterPro" id="IPR038081">
    <property type="entry name" value="CalX-like_sf"/>
</dbReference>
<sequence length="1126" mass="121384">MHLKTTLLAIACLLSVTLTHGQTTILGELKKWHTVRIQFQGPSTSESAAVNPFLDYRLNVKFTAPDGRQIDVPGFYAADGNAAETNASSGAIWEVRFSPDQIGSWSYSASFRTGSDIAIDLASNAGTATSFDGANGSFSIGASDKPLPDNRAKGRLSYVGERYLQFEESDTYFLKAGADSPENLLACADFDNTVGSKTWGPHAQDWNSGDPTWDGGKGKGIIGAVNYLADKGMNAFSFLTMNVIGDGKDVWPWVSSAHSGLDGAGGQDAENRTRYDVSKLEQWEILFAHADSKGMYLHFKTQETENDQLLDGGDLGTTRKLYYRELIARFGHHLALNWNLGEENDIFAELSDPNQSRIKSYAAYVRDLDPYDHNIVIHSYPSQKQPVYGPLLGNEDFTGASLQSNINNVHDDVKYWIDQAEASGKTWVVANDEQGGHQVGVAADASYSGDKGEQADNRDEVRHRILWGTLLAGGAGVEYYFGYQTGETDLTAEDWRSRATKWDDARHALDFFNEHLPFWSMSSNDGLTGKSDNYCLAKSGEIYAIYLNGGGTDQLNLNGQSGTYEVLWYNPASGGSLQTGSVSSIEGGGSRSLGNAPSSQNSDWVVLVRKTSDSGGGSDPGDGACQGAYQEQNGLVVIEAENLNTTSGWVQRSAASGYTGSGYLEWIGGDNFGSPGNGTIPVPIQINTPGKYRFQWHSKVGQGTNPTEHNDSWLRFPDASDFYGEKSGSRVYPHGSGKSPNPEGAGSAGWFKVYISGSTAWSWATYTSDNDGHFIYVEFDTPGTYTMEISGRSNNHLIDRITLSLNDSGATDLNLAETPCDGSGNEPVAVSGVTVSPEVVSLFIGQSLRLSADVQPASASDKRVTWSSSDASIVSVNTNGEILALAPGQVTITAVTADGGYSDTALVDVSPPDDPNDPGDDPDDDPDDDPNDTPGVLPVMNGTTATGLEGSNLVFEFTLDKAVSERVEIPLIFDDITARRNDYEPLQEILVFEAGATLAILEVATVSDNRIENNESFEIRATDDSGSLGVQVPEVLAIGTIVDDDQPMKVSPNPATPFSQVAIAYVQEGSYQLELFDTSGNLQQRLTIEVREGEETSFELGDLARGLYIVNLTGSDYSYTAKLMVR</sequence>
<feature type="compositionally biased region" description="Acidic residues" evidence="4">
    <location>
        <begin position="914"/>
        <end position="931"/>
    </location>
</feature>
<dbReference type="SUPFAM" id="SSF141072">
    <property type="entry name" value="CalX-like"/>
    <property type="match status" value="1"/>
</dbReference>
<evidence type="ECO:0000256" key="5">
    <source>
        <dbReference type="SAM" id="SignalP"/>
    </source>
</evidence>
<dbReference type="AlphaFoldDB" id="A0A1I6H1H5"/>
<dbReference type="NCBIfam" id="TIGR04183">
    <property type="entry name" value="Por_Secre_tail"/>
    <property type="match status" value="1"/>
</dbReference>
<dbReference type="Pfam" id="PF12904">
    <property type="entry name" value="Collagen_bind_2"/>
    <property type="match status" value="1"/>
</dbReference>
<dbReference type="SUPFAM" id="SSF49373">
    <property type="entry name" value="Invasin/intimin cell-adhesion fragments"/>
    <property type="match status" value="1"/>
</dbReference>
<dbReference type="STRING" id="400055.SAMN04490243_2062"/>
<evidence type="ECO:0000256" key="1">
    <source>
        <dbReference type="ARBA" id="ARBA00022729"/>
    </source>
</evidence>
<dbReference type="RefSeq" id="WP_092982509.1">
    <property type="nucleotide sequence ID" value="NZ_FOYQ01000002.1"/>
</dbReference>
<dbReference type="GO" id="GO:0016020">
    <property type="term" value="C:membrane"/>
    <property type="evidence" value="ECO:0007669"/>
    <property type="project" value="InterPro"/>
</dbReference>
<gene>
    <name evidence="7" type="ORF">SAMN04490243_2062</name>
</gene>
<dbReference type="Gene3D" id="2.60.40.1080">
    <property type="match status" value="1"/>
</dbReference>
<evidence type="ECO:0000313" key="7">
    <source>
        <dbReference type="EMBL" id="SFR48274.1"/>
    </source>
</evidence>
<dbReference type="InterPro" id="IPR026444">
    <property type="entry name" value="Secre_tail"/>
</dbReference>
<feature type="region of interest" description="Disordered" evidence="4">
    <location>
        <begin position="579"/>
        <end position="601"/>
    </location>
</feature>
<reference evidence="7 8" key="1">
    <citation type="submission" date="2016-10" db="EMBL/GenBank/DDBJ databases">
        <authorList>
            <person name="de Groot N.N."/>
        </authorList>
    </citation>
    <scope>NUCLEOTIDE SEQUENCE [LARGE SCALE GENOMIC DNA]</scope>
    <source>
        <strain evidence="7 8">DSM 21019</strain>
    </source>
</reference>
<accession>A0A1I6H1H5</accession>
<evidence type="ECO:0000256" key="4">
    <source>
        <dbReference type="SAM" id="MobiDB-lite"/>
    </source>
</evidence>
<name>A0A1I6H1H5_9FLAO</name>
<evidence type="ECO:0000256" key="3">
    <source>
        <dbReference type="ARBA" id="ARBA00022837"/>
    </source>
</evidence>
<dbReference type="InterPro" id="IPR003644">
    <property type="entry name" value="Calx_beta"/>
</dbReference>
<evidence type="ECO:0000256" key="2">
    <source>
        <dbReference type="ARBA" id="ARBA00022737"/>
    </source>
</evidence>
<feature type="chain" id="PRO_5011757016" evidence="5">
    <location>
        <begin position="22"/>
        <end position="1126"/>
    </location>
</feature>
<dbReference type="InterPro" id="IPR024749">
    <property type="entry name" value="Collagen-bd_put"/>
</dbReference>
<keyword evidence="3" id="KW-0106">Calcium</keyword>
<keyword evidence="8" id="KW-1185">Reference proteome</keyword>
<keyword evidence="2" id="KW-0677">Repeat</keyword>
<dbReference type="OrthoDB" id="266054at2"/>
<evidence type="ECO:0000313" key="8">
    <source>
        <dbReference type="Proteomes" id="UP000199534"/>
    </source>
</evidence>
<feature type="region of interest" description="Disordered" evidence="4">
    <location>
        <begin position="903"/>
        <end position="939"/>
    </location>
</feature>
<organism evidence="7 8">
    <name type="scientific">Robiginitalea myxolifaciens</name>
    <dbReference type="NCBI Taxonomy" id="400055"/>
    <lineage>
        <taxon>Bacteria</taxon>
        <taxon>Pseudomonadati</taxon>
        <taxon>Bacteroidota</taxon>
        <taxon>Flavobacteriia</taxon>
        <taxon>Flavobacteriales</taxon>
        <taxon>Flavobacteriaceae</taxon>
        <taxon>Robiginitalea</taxon>
    </lineage>
</organism>
<dbReference type="Pfam" id="PF03160">
    <property type="entry name" value="Calx-beta"/>
    <property type="match status" value="1"/>
</dbReference>
<dbReference type="InterPro" id="IPR003343">
    <property type="entry name" value="Big_2"/>
</dbReference>
<dbReference type="Proteomes" id="UP000199534">
    <property type="component" value="Unassembled WGS sequence"/>
</dbReference>
<protein>
    <submittedName>
        <fullName evidence="7">Por secretion system C-terminal sorting domain-containing protein</fullName>
    </submittedName>
</protein>
<dbReference type="EMBL" id="FOYQ01000002">
    <property type="protein sequence ID" value="SFR48274.1"/>
    <property type="molecule type" value="Genomic_DNA"/>
</dbReference>
<dbReference type="GO" id="GO:0007154">
    <property type="term" value="P:cell communication"/>
    <property type="evidence" value="ECO:0007669"/>
    <property type="project" value="InterPro"/>
</dbReference>
<dbReference type="Pfam" id="PF02368">
    <property type="entry name" value="Big_2"/>
    <property type="match status" value="1"/>
</dbReference>
<dbReference type="InterPro" id="IPR008964">
    <property type="entry name" value="Invasin/intimin_cell_adhesion"/>
</dbReference>
<dbReference type="Gene3D" id="2.60.40.2030">
    <property type="match status" value="1"/>
</dbReference>
<feature type="compositionally biased region" description="Polar residues" evidence="4">
    <location>
        <begin position="592"/>
        <end position="601"/>
    </location>
</feature>